<dbReference type="Proteomes" id="UP000622860">
    <property type="component" value="Unassembled WGS sequence"/>
</dbReference>
<gene>
    <name evidence="2" type="ORF">GCM10011398_31840</name>
</gene>
<keyword evidence="1" id="KW-0472">Membrane</keyword>
<keyword evidence="3" id="KW-1185">Reference proteome</keyword>
<dbReference type="EMBL" id="BMFR01000017">
    <property type="protein sequence ID" value="GGG83885.1"/>
    <property type="molecule type" value="Genomic_DNA"/>
</dbReference>
<accession>A0A917HN19</accession>
<proteinExistence type="predicted"/>
<evidence type="ECO:0000313" key="2">
    <source>
        <dbReference type="EMBL" id="GGG83885.1"/>
    </source>
</evidence>
<protein>
    <submittedName>
        <fullName evidence="2">Uncharacterized protein</fullName>
    </submittedName>
</protein>
<sequence length="58" mass="6851">MTNRRIKAYFVRYLLILSCIPRQEAIDCMETVTVYYLYILTVLGRGVIFGECQADRDR</sequence>
<comment type="caution">
    <text evidence="2">The sequence shown here is derived from an EMBL/GenBank/DDBJ whole genome shotgun (WGS) entry which is preliminary data.</text>
</comment>
<reference evidence="2" key="1">
    <citation type="journal article" date="2014" name="Int. J. Syst. Evol. Microbiol.">
        <title>Complete genome sequence of Corynebacterium casei LMG S-19264T (=DSM 44701T), isolated from a smear-ripened cheese.</title>
        <authorList>
            <consortium name="US DOE Joint Genome Institute (JGI-PGF)"/>
            <person name="Walter F."/>
            <person name="Albersmeier A."/>
            <person name="Kalinowski J."/>
            <person name="Ruckert C."/>
        </authorList>
    </citation>
    <scope>NUCLEOTIDE SEQUENCE</scope>
    <source>
        <strain evidence="2">CGMCC 1.12754</strain>
    </source>
</reference>
<evidence type="ECO:0000313" key="3">
    <source>
        <dbReference type="Proteomes" id="UP000622860"/>
    </source>
</evidence>
<feature type="transmembrane region" description="Helical" evidence="1">
    <location>
        <begin position="35"/>
        <end position="52"/>
    </location>
</feature>
<keyword evidence="1" id="KW-0812">Transmembrane</keyword>
<keyword evidence="1" id="KW-1133">Transmembrane helix</keyword>
<organism evidence="2 3">
    <name type="scientific">Virgibacillus oceani</name>
    <dbReference type="NCBI Taxonomy" id="1479511"/>
    <lineage>
        <taxon>Bacteria</taxon>
        <taxon>Bacillati</taxon>
        <taxon>Bacillota</taxon>
        <taxon>Bacilli</taxon>
        <taxon>Bacillales</taxon>
        <taxon>Bacillaceae</taxon>
        <taxon>Virgibacillus</taxon>
    </lineage>
</organism>
<dbReference type="AlphaFoldDB" id="A0A917HN19"/>
<reference evidence="2" key="2">
    <citation type="submission" date="2020-09" db="EMBL/GenBank/DDBJ databases">
        <authorList>
            <person name="Sun Q."/>
            <person name="Zhou Y."/>
        </authorList>
    </citation>
    <scope>NUCLEOTIDE SEQUENCE</scope>
    <source>
        <strain evidence="2">CGMCC 1.12754</strain>
    </source>
</reference>
<name>A0A917HN19_9BACI</name>
<evidence type="ECO:0000256" key="1">
    <source>
        <dbReference type="SAM" id="Phobius"/>
    </source>
</evidence>